<dbReference type="Proteomes" id="UP001642409">
    <property type="component" value="Unassembled WGS sequence"/>
</dbReference>
<proteinExistence type="predicted"/>
<protein>
    <submittedName>
        <fullName evidence="2">Hypothetical_protein</fullName>
    </submittedName>
</protein>
<evidence type="ECO:0000313" key="1">
    <source>
        <dbReference type="EMBL" id="CAI9967927.1"/>
    </source>
</evidence>
<dbReference type="AlphaFoldDB" id="A0AA86R2F2"/>
<comment type="caution">
    <text evidence="1">The sequence shown here is derived from an EMBL/GenBank/DDBJ whole genome shotgun (WGS) entry which is preliminary data.</text>
</comment>
<accession>A0AA86R2F2</accession>
<gene>
    <name evidence="2" type="ORF">HINF_LOCUS17489</name>
    <name evidence="1" type="ORF">HINF_LOCUS55572</name>
</gene>
<sequence>MQVKFLNGNAYVFDQTVLKANVKLPVSYLNPQYAQSPSYLVIYCENNTSFLLINKLELVQMVIECGIYDIIIVSDNFIAKQLANSVELFNVYSLSFIQRFTGFASSNGSEIFIKQTSTLFVIGVQSQHSESDFITKRHVNDSPVQYESQIKNQSPPQNENLINSTDQNKEKIQSESQNIKIETKKLFIKQFITERLNVVSNANSVLAFDLSSAQIIFFKSNQQKIFVFDSEINGVVPVNKGFVVKTESAFYLVNSQIIELKQINGKVMRCQSNYNQMKDILVFENELYLLDNQQVYVFNKDDVEEIGDVKVISNAENQGLHVCL</sequence>
<organism evidence="1">
    <name type="scientific">Hexamita inflata</name>
    <dbReference type="NCBI Taxonomy" id="28002"/>
    <lineage>
        <taxon>Eukaryota</taxon>
        <taxon>Metamonada</taxon>
        <taxon>Diplomonadida</taxon>
        <taxon>Hexamitidae</taxon>
        <taxon>Hexamitinae</taxon>
        <taxon>Hexamita</taxon>
    </lineage>
</organism>
<dbReference type="EMBL" id="CAXDID020000044">
    <property type="protein sequence ID" value="CAL6001551.1"/>
    <property type="molecule type" value="Genomic_DNA"/>
</dbReference>
<dbReference type="EMBL" id="CATOUU010001031">
    <property type="protein sequence ID" value="CAI9967927.1"/>
    <property type="molecule type" value="Genomic_DNA"/>
</dbReference>
<evidence type="ECO:0000313" key="2">
    <source>
        <dbReference type="EMBL" id="CAL6001551.1"/>
    </source>
</evidence>
<keyword evidence="3" id="KW-1185">Reference proteome</keyword>
<reference evidence="2 3" key="2">
    <citation type="submission" date="2024-07" db="EMBL/GenBank/DDBJ databases">
        <authorList>
            <person name="Akdeniz Z."/>
        </authorList>
    </citation>
    <scope>NUCLEOTIDE SEQUENCE [LARGE SCALE GENOMIC DNA]</scope>
</reference>
<reference evidence="1" key="1">
    <citation type="submission" date="2023-06" db="EMBL/GenBank/DDBJ databases">
        <authorList>
            <person name="Kurt Z."/>
        </authorList>
    </citation>
    <scope>NUCLEOTIDE SEQUENCE</scope>
</reference>
<evidence type="ECO:0000313" key="3">
    <source>
        <dbReference type="Proteomes" id="UP001642409"/>
    </source>
</evidence>
<name>A0AA86R2F2_9EUKA</name>